<evidence type="ECO:0000256" key="1">
    <source>
        <dbReference type="SAM" id="MobiDB-lite"/>
    </source>
</evidence>
<protein>
    <submittedName>
        <fullName evidence="2">Uncharacterized protein</fullName>
    </submittedName>
</protein>
<sequence length="132" mass="15050">MALTSRPLQRSRNGGSLYGTVEYQPVAYRSMHVFSGCARGRWGAEGLRARAQCSTVATKSCNVRTWRRRGATEARRAPRPLPPARRHSGELTKAHYFSGNRADEREERIGHRNLHSLDKTQQRKLSQHVRIL</sequence>
<dbReference type="AlphaFoldDB" id="A0A4C1TPQ6"/>
<comment type="caution">
    <text evidence="2">The sequence shown here is derived from an EMBL/GenBank/DDBJ whole genome shotgun (WGS) entry which is preliminary data.</text>
</comment>
<reference evidence="2 3" key="1">
    <citation type="journal article" date="2019" name="Commun. Biol.">
        <title>The bagworm genome reveals a unique fibroin gene that provides high tensile strength.</title>
        <authorList>
            <person name="Kono N."/>
            <person name="Nakamura H."/>
            <person name="Ohtoshi R."/>
            <person name="Tomita M."/>
            <person name="Numata K."/>
            <person name="Arakawa K."/>
        </authorList>
    </citation>
    <scope>NUCLEOTIDE SEQUENCE [LARGE SCALE GENOMIC DNA]</scope>
</reference>
<gene>
    <name evidence="2" type="ORF">EVAR_12518_1</name>
</gene>
<accession>A0A4C1TPQ6</accession>
<keyword evidence="3" id="KW-1185">Reference proteome</keyword>
<dbReference type="EMBL" id="BGZK01000075">
    <property type="protein sequence ID" value="GBP15934.1"/>
    <property type="molecule type" value="Genomic_DNA"/>
</dbReference>
<organism evidence="2 3">
    <name type="scientific">Eumeta variegata</name>
    <name type="common">Bagworm moth</name>
    <name type="synonym">Eumeta japonica</name>
    <dbReference type="NCBI Taxonomy" id="151549"/>
    <lineage>
        <taxon>Eukaryota</taxon>
        <taxon>Metazoa</taxon>
        <taxon>Ecdysozoa</taxon>
        <taxon>Arthropoda</taxon>
        <taxon>Hexapoda</taxon>
        <taxon>Insecta</taxon>
        <taxon>Pterygota</taxon>
        <taxon>Neoptera</taxon>
        <taxon>Endopterygota</taxon>
        <taxon>Lepidoptera</taxon>
        <taxon>Glossata</taxon>
        <taxon>Ditrysia</taxon>
        <taxon>Tineoidea</taxon>
        <taxon>Psychidae</taxon>
        <taxon>Oiketicinae</taxon>
        <taxon>Eumeta</taxon>
    </lineage>
</organism>
<dbReference type="Proteomes" id="UP000299102">
    <property type="component" value="Unassembled WGS sequence"/>
</dbReference>
<evidence type="ECO:0000313" key="3">
    <source>
        <dbReference type="Proteomes" id="UP000299102"/>
    </source>
</evidence>
<name>A0A4C1TPQ6_EUMVA</name>
<feature type="region of interest" description="Disordered" evidence="1">
    <location>
        <begin position="68"/>
        <end position="106"/>
    </location>
</feature>
<proteinExistence type="predicted"/>
<evidence type="ECO:0000313" key="2">
    <source>
        <dbReference type="EMBL" id="GBP15934.1"/>
    </source>
</evidence>